<organism evidence="2 3">
    <name type="scientific">Paenacidovorax monticola</name>
    <dbReference type="NCBI Taxonomy" id="1926868"/>
    <lineage>
        <taxon>Bacteria</taxon>
        <taxon>Pseudomonadati</taxon>
        <taxon>Pseudomonadota</taxon>
        <taxon>Betaproteobacteria</taxon>
        <taxon>Burkholderiales</taxon>
        <taxon>Comamonadaceae</taxon>
        <taxon>Paenacidovorax</taxon>
    </lineage>
</organism>
<dbReference type="KEGG" id="amon:H9L24_10840"/>
<reference evidence="2 3" key="1">
    <citation type="submission" date="2020-08" db="EMBL/GenBank/DDBJ databases">
        <title>Genome sequence of Acidovorax monticola KACC 19171T.</title>
        <authorList>
            <person name="Hyun D.-W."/>
            <person name="Bae J.-W."/>
        </authorList>
    </citation>
    <scope>NUCLEOTIDE SEQUENCE [LARGE SCALE GENOMIC DNA]</scope>
    <source>
        <strain evidence="2 3">KACC 19171</strain>
    </source>
</reference>
<dbReference type="InterPro" id="IPR052732">
    <property type="entry name" value="Cell-binding_unc_protein"/>
</dbReference>
<gene>
    <name evidence="2" type="ORF">H9L24_10840</name>
</gene>
<dbReference type="SUPFAM" id="SSF52540">
    <property type="entry name" value="P-loop containing nucleoside triphosphate hydrolases"/>
    <property type="match status" value="1"/>
</dbReference>
<dbReference type="Proteomes" id="UP000516057">
    <property type="component" value="Chromosome"/>
</dbReference>
<dbReference type="InterPro" id="IPR011009">
    <property type="entry name" value="Kinase-like_dom_sf"/>
</dbReference>
<evidence type="ECO:0000313" key="3">
    <source>
        <dbReference type="Proteomes" id="UP000516057"/>
    </source>
</evidence>
<dbReference type="Pfam" id="PF13671">
    <property type="entry name" value="AAA_33"/>
    <property type="match status" value="1"/>
</dbReference>
<evidence type="ECO:0000256" key="1">
    <source>
        <dbReference type="SAM" id="MobiDB-lite"/>
    </source>
</evidence>
<dbReference type="Gene3D" id="3.40.50.300">
    <property type="entry name" value="P-loop containing nucleotide triphosphate hydrolases"/>
    <property type="match status" value="1"/>
</dbReference>
<dbReference type="SUPFAM" id="SSF56112">
    <property type="entry name" value="Protein kinase-like (PK-like)"/>
    <property type="match status" value="1"/>
</dbReference>
<name>A0A7H0HKU9_9BURK</name>
<keyword evidence="3" id="KW-1185">Reference proteome</keyword>
<proteinExistence type="predicted"/>
<dbReference type="AlphaFoldDB" id="A0A7H0HKU9"/>
<dbReference type="PANTHER" id="PTHR43883:SF1">
    <property type="entry name" value="GLUCONOKINASE"/>
    <property type="match status" value="1"/>
</dbReference>
<protein>
    <submittedName>
        <fullName evidence="2">AAA family ATPase</fullName>
    </submittedName>
</protein>
<sequence length="487" mass="53348">MSTPADACARLVEALRRLLARYAGGPVELVETHISRILLTPAEAYKLKKPLRLPFADFSTPAARRHFCEEELRLNRRFAPALYLDVLPVCGSVEAPRLSGDGEAIDWVLRMRRFPAGSEFDALARSGALAALDVDRFAHRLARFQAEAPLAAPDSAWGTPVQVAQTIAGVFDALAPLLDDAQAVRLRRLRAWVDARQPALAALWSARHAAGWVREGHGDLHLANVVRWGGEVTAFDCIEFSPDLRWIDTLADAAFFAMDLRAHGRAGLAWRFLDTYLTDTGDYGGLAVLRPYEIYRALVREMAGRMRDAQGAPPAARPDYLACAEALAAPPQPRLLITHGLSGSGKSTVAAALLQAAGAVRLRSDVERKRLFGLPALADSGAQGIDIYTPEATRRTFERLREGARTALEAGYMVIVDAAFLRRRERDAFQALARERGVPFSILHCHAGVPQLRERVQHRRAAGGDPSEADLRVLARQQETAEPLASD</sequence>
<accession>A0A7H0HKU9</accession>
<dbReference type="InterPro" id="IPR027417">
    <property type="entry name" value="P-loop_NTPase"/>
</dbReference>
<evidence type="ECO:0000313" key="2">
    <source>
        <dbReference type="EMBL" id="QNP61165.1"/>
    </source>
</evidence>
<feature type="region of interest" description="Disordered" evidence="1">
    <location>
        <begin position="460"/>
        <end position="487"/>
    </location>
</feature>
<dbReference type="PANTHER" id="PTHR43883">
    <property type="entry name" value="SLR0207 PROTEIN"/>
    <property type="match status" value="1"/>
</dbReference>
<dbReference type="RefSeq" id="WP_187738141.1">
    <property type="nucleotide sequence ID" value="NZ_CP060790.1"/>
</dbReference>
<dbReference type="EMBL" id="CP060790">
    <property type="protein sequence ID" value="QNP61165.1"/>
    <property type="molecule type" value="Genomic_DNA"/>
</dbReference>